<feature type="region of interest" description="Disordered" evidence="3">
    <location>
        <begin position="892"/>
        <end position="919"/>
    </location>
</feature>
<feature type="region of interest" description="Disordered" evidence="3">
    <location>
        <begin position="316"/>
        <end position="338"/>
    </location>
</feature>
<dbReference type="GeneID" id="111125791"/>
<feature type="coiled-coil region" evidence="2">
    <location>
        <begin position="710"/>
        <end position="751"/>
    </location>
</feature>
<feature type="compositionally biased region" description="Polar residues" evidence="3">
    <location>
        <begin position="118"/>
        <end position="134"/>
    </location>
</feature>
<dbReference type="PANTHER" id="PTHR10881">
    <property type="entry name" value="GOLGIN SUBFAMILY A MEMBER-RELATED"/>
    <property type="match status" value="1"/>
</dbReference>
<dbReference type="GO" id="GO:0000137">
    <property type="term" value="C:Golgi cis cisterna"/>
    <property type="evidence" value="ECO:0007669"/>
    <property type="project" value="TreeGrafter"/>
</dbReference>
<proteinExistence type="predicted"/>
<feature type="region of interest" description="Disordered" evidence="3">
    <location>
        <begin position="834"/>
        <end position="868"/>
    </location>
</feature>
<dbReference type="OrthoDB" id="5978643at2759"/>
<dbReference type="AlphaFoldDB" id="A0A8B8DC69"/>
<evidence type="ECO:0000256" key="3">
    <source>
        <dbReference type="SAM" id="MobiDB-lite"/>
    </source>
</evidence>
<name>A0A8B8DC69_CRAVI</name>
<feature type="compositionally biased region" description="Polar residues" evidence="3">
    <location>
        <begin position="145"/>
        <end position="162"/>
    </location>
</feature>
<dbReference type="GO" id="GO:0005801">
    <property type="term" value="C:cis-Golgi network"/>
    <property type="evidence" value="ECO:0007669"/>
    <property type="project" value="TreeGrafter"/>
</dbReference>
<protein>
    <submittedName>
        <fullName evidence="6">Golgin subfamily A member 2-like isoform X2</fullName>
    </submittedName>
</protein>
<evidence type="ECO:0000313" key="6">
    <source>
        <dbReference type="RefSeq" id="XP_022325623.1"/>
    </source>
</evidence>
<dbReference type="GO" id="GO:0032580">
    <property type="term" value="C:Golgi cisterna membrane"/>
    <property type="evidence" value="ECO:0007669"/>
    <property type="project" value="TreeGrafter"/>
</dbReference>
<keyword evidence="1 2" id="KW-0175">Coiled coil</keyword>
<keyword evidence="5" id="KW-1185">Reference proteome</keyword>
<feature type="region of interest" description="Disordered" evidence="3">
    <location>
        <begin position="1"/>
        <end position="176"/>
    </location>
</feature>
<gene>
    <name evidence="6" type="primary">LOC111125791</name>
</gene>
<evidence type="ECO:0000313" key="5">
    <source>
        <dbReference type="Proteomes" id="UP000694844"/>
    </source>
</evidence>
<dbReference type="RefSeq" id="XP_022325623.1">
    <property type="nucleotide sequence ID" value="XM_022469915.1"/>
</dbReference>
<feature type="domain" description="Golgin subfamily A conserved" evidence="4">
    <location>
        <begin position="585"/>
        <end position="809"/>
    </location>
</feature>
<feature type="compositionally biased region" description="Basic and acidic residues" evidence="3">
    <location>
        <begin position="1"/>
        <end position="11"/>
    </location>
</feature>
<evidence type="ECO:0000256" key="1">
    <source>
        <dbReference type="ARBA" id="ARBA00023054"/>
    </source>
</evidence>
<dbReference type="GO" id="GO:0007030">
    <property type="term" value="P:Golgi organization"/>
    <property type="evidence" value="ECO:0007669"/>
    <property type="project" value="TreeGrafter"/>
</dbReference>
<dbReference type="PANTHER" id="PTHR10881:SF46">
    <property type="entry name" value="GOLGIN SUBFAMILY A MEMBER 2"/>
    <property type="match status" value="1"/>
</dbReference>
<feature type="compositionally biased region" description="Basic and acidic residues" evidence="3">
    <location>
        <begin position="910"/>
        <end position="919"/>
    </location>
</feature>
<feature type="compositionally biased region" description="Polar residues" evidence="3">
    <location>
        <begin position="316"/>
        <end position="334"/>
    </location>
</feature>
<feature type="compositionally biased region" description="Polar residues" evidence="3">
    <location>
        <begin position="74"/>
        <end position="96"/>
    </location>
</feature>
<feature type="compositionally biased region" description="Basic residues" evidence="3">
    <location>
        <begin position="12"/>
        <end position="21"/>
    </location>
</feature>
<dbReference type="InterPro" id="IPR043976">
    <property type="entry name" value="GOLGA_cons_dom"/>
</dbReference>
<accession>A0A8B8DC69</accession>
<dbReference type="Pfam" id="PF15070">
    <property type="entry name" value="GOLGA2L5"/>
    <property type="match status" value="2"/>
</dbReference>
<sequence>MDGNSKKEKIAAARKKLKKFKQSSANNSSRSSAVQNKENKKHKSPDPSEETTDSTRESTPELAAQINEVKERTNQSFPSQPQSEIQTTGSTESLHQISRHLNGLISEPQSMEEEDNADSSYMETRNKELASQLQKQKEENHKLQKQVQQAREHAQSLQSQLDQEMETSTEKQRKEMGPLREQLQVHIQTIGILVAEKTELQSHLSQSQKIAAQRLSEIEDISSRLKTSRQRVGDLERSLATVNNSSQQFEKSSKEFAREVDRLKMDLHKSSKTQDDLQQQVEELGGELQSKKYECSQLEESVRDLRSKVEMAELYVQQSSGQDSNREQTLQAMEQQRRETEALRTELIEVQEACNRLQSEKEESKRHYQTVIDQLQQHNSQLTSQITSLTEEREKLVTREHDLEVAVLELQEKLQTLGSEQSSQLSDSVRQSEDRINQLTEEQADLKHQLEAQVRDNASLSRLMEEKEERISDLEGSLSQLKKEAEDMTQLLEGVQNDKTALSRALTQNKDLKQQLVELQNGFVKMSNDNMELMTKVQSEQHNSRELLCRLGQQDEEIKQLKETISNRENSVMETQTTERSYKDDHLQDRLRHYEAQAQLVETLQRELHNSQDMIDALTTQNSELRTMLIKSSEKPDNNESSPMEVDNDREELLASLQTTVRHLEVEREQLKQNLKDQRDLSDKLSVSLADMQEEIIKQSNGTAVSPLEYTKLENALEMIEEKYSKVMRDKADLSDRNDQLEHIVLQLQGESDTIGEYISLYHHQRALLQQRETQKNDYISHLARDREEIQGKLSELQLLVMQLLGEKNMLDHYHEQSLSGGLRQLEEQQFHDQYPSNGHLPEMTNGHAADWPDYTSSESEVESEVEAVVAPVHTDRNESAAESRLHPSISESENLHHHPHPHHHHSHPHHGDEKPAKDNHTANKILHLLSEIGHSNLIDHNVEDCIDHNFLPCKYCKGQVHIV</sequence>
<dbReference type="Proteomes" id="UP000694844">
    <property type="component" value="Chromosome 3"/>
</dbReference>
<reference evidence="6" key="1">
    <citation type="submission" date="2025-08" db="UniProtKB">
        <authorList>
            <consortium name="RefSeq"/>
        </authorList>
    </citation>
    <scope>IDENTIFICATION</scope>
    <source>
        <tissue evidence="6">Whole sample</tissue>
    </source>
</reference>
<feature type="compositionally biased region" description="Basic residues" evidence="3">
    <location>
        <begin position="898"/>
        <end position="909"/>
    </location>
</feature>
<dbReference type="InterPro" id="IPR024858">
    <property type="entry name" value="GOLGA"/>
</dbReference>
<feature type="coiled-coil region" evidence="2">
    <location>
        <begin position="654"/>
        <end position="681"/>
    </location>
</feature>
<organism evidence="5 6">
    <name type="scientific">Crassostrea virginica</name>
    <name type="common">Eastern oyster</name>
    <dbReference type="NCBI Taxonomy" id="6565"/>
    <lineage>
        <taxon>Eukaryota</taxon>
        <taxon>Metazoa</taxon>
        <taxon>Spiralia</taxon>
        <taxon>Lophotrochozoa</taxon>
        <taxon>Mollusca</taxon>
        <taxon>Bivalvia</taxon>
        <taxon>Autobranchia</taxon>
        <taxon>Pteriomorphia</taxon>
        <taxon>Ostreida</taxon>
        <taxon>Ostreoidea</taxon>
        <taxon>Ostreidae</taxon>
        <taxon>Crassostrea</taxon>
    </lineage>
</organism>
<evidence type="ECO:0000259" key="4">
    <source>
        <dbReference type="Pfam" id="PF15070"/>
    </source>
</evidence>
<evidence type="ECO:0000256" key="2">
    <source>
        <dbReference type="SAM" id="Coils"/>
    </source>
</evidence>
<feature type="domain" description="Golgin subfamily A conserved" evidence="4">
    <location>
        <begin position="350"/>
        <end position="577"/>
    </location>
</feature>
<feature type="compositionally biased region" description="Low complexity" evidence="3">
    <location>
        <begin position="23"/>
        <end position="33"/>
    </location>
</feature>